<dbReference type="InterPro" id="IPR006683">
    <property type="entry name" value="Thioestr_dom"/>
</dbReference>
<dbReference type="CDD" id="cd03442">
    <property type="entry name" value="BFIT_BACH"/>
    <property type="match status" value="1"/>
</dbReference>
<evidence type="ECO:0000256" key="1">
    <source>
        <dbReference type="ARBA" id="ARBA00010458"/>
    </source>
</evidence>
<comment type="similarity">
    <text evidence="1">Belongs to the acyl coenzyme A hydrolase family.</text>
</comment>
<dbReference type="SUPFAM" id="SSF54637">
    <property type="entry name" value="Thioesterase/thiol ester dehydrase-isomerase"/>
    <property type="match status" value="1"/>
</dbReference>
<evidence type="ECO:0000256" key="2">
    <source>
        <dbReference type="ARBA" id="ARBA00022801"/>
    </source>
</evidence>
<sequence>MEKTLPTSFSKTIQTKLVLPPDTNHLGTIFGGTVLAYIDEIAAITAMRHSGTAVVTASIDTVNFLSSAKVGDILILEGIVISTGRTSMEVYVKVECQHLGTGERTTTTTAILTMVAVNEEGRPIPVCGIIPETEEEKQLYENAQQRKKRRLKIRDFSMENNG</sequence>
<dbReference type="Proteomes" id="UP001208656">
    <property type="component" value="Unassembled WGS sequence"/>
</dbReference>
<reference evidence="5 6" key="1">
    <citation type="submission" date="2022-10" db="EMBL/GenBank/DDBJ databases">
        <title>Description of Fervidibacillus gen. nov. in the family Fervidibacillaceae fam. nov. with two species, Fervidibacillus albus sp. nov., and Fervidibacillus halotolerans sp. nov., isolated from tidal flat sediments.</title>
        <authorList>
            <person name="Kwon K.K."/>
            <person name="Yang S.-H."/>
        </authorList>
    </citation>
    <scope>NUCLEOTIDE SEQUENCE [LARGE SCALE GENOMIC DNA]</scope>
    <source>
        <strain evidence="5 6">DSM 23332</strain>
    </source>
</reference>
<evidence type="ECO:0000259" key="4">
    <source>
        <dbReference type="PROSITE" id="PS51770"/>
    </source>
</evidence>
<protein>
    <submittedName>
        <fullName evidence="5">Acyl-CoA thioesterase</fullName>
    </submittedName>
</protein>
<gene>
    <name evidence="5" type="ORF">OEV82_15245</name>
</gene>
<dbReference type="RefSeq" id="WP_173660035.1">
    <property type="nucleotide sequence ID" value="NZ_JAOUSE010000076.1"/>
</dbReference>
<name>A0ABT2WJA7_9BACI</name>
<dbReference type="PANTHER" id="PTHR11049">
    <property type="entry name" value="ACYL COENZYME A THIOESTER HYDROLASE"/>
    <property type="match status" value="1"/>
</dbReference>
<feature type="domain" description="HotDog ACOT-type" evidence="4">
    <location>
        <begin position="8"/>
        <end position="120"/>
    </location>
</feature>
<dbReference type="PANTHER" id="PTHR11049:SF24">
    <property type="entry name" value="CYTOSOLIC ACYL COENZYME A THIOESTER HYDROLASE"/>
    <property type="match status" value="1"/>
</dbReference>
<dbReference type="EMBL" id="JAOUSE010000076">
    <property type="protein sequence ID" value="MCU9595780.1"/>
    <property type="molecule type" value="Genomic_DNA"/>
</dbReference>
<comment type="caution">
    <text evidence="5">The sequence shown here is derived from an EMBL/GenBank/DDBJ whole genome shotgun (WGS) entry which is preliminary data.</text>
</comment>
<dbReference type="Pfam" id="PF03061">
    <property type="entry name" value="4HBT"/>
    <property type="match status" value="1"/>
</dbReference>
<evidence type="ECO:0000313" key="6">
    <source>
        <dbReference type="Proteomes" id="UP001208656"/>
    </source>
</evidence>
<proteinExistence type="inferred from homology"/>
<organism evidence="5 6">
    <name type="scientific">Pallidibacillus thermolactis</name>
    <dbReference type="NCBI Taxonomy" id="251051"/>
    <lineage>
        <taxon>Bacteria</taxon>
        <taxon>Bacillati</taxon>
        <taxon>Bacillota</taxon>
        <taxon>Bacilli</taxon>
        <taxon>Bacillales</taxon>
        <taxon>Bacillaceae</taxon>
        <taxon>Pallidibacillus</taxon>
    </lineage>
</organism>
<evidence type="ECO:0000256" key="3">
    <source>
        <dbReference type="PROSITE-ProRule" id="PRU01106"/>
    </source>
</evidence>
<dbReference type="InterPro" id="IPR040170">
    <property type="entry name" value="Cytosol_ACT"/>
</dbReference>
<dbReference type="Gene3D" id="3.10.129.10">
    <property type="entry name" value="Hotdog Thioesterase"/>
    <property type="match status" value="1"/>
</dbReference>
<dbReference type="InterPro" id="IPR033120">
    <property type="entry name" value="HOTDOG_ACOT"/>
</dbReference>
<dbReference type="PROSITE" id="PS51770">
    <property type="entry name" value="HOTDOG_ACOT"/>
    <property type="match status" value="1"/>
</dbReference>
<evidence type="ECO:0000313" key="5">
    <source>
        <dbReference type="EMBL" id="MCU9595780.1"/>
    </source>
</evidence>
<keyword evidence="2 3" id="KW-0378">Hydrolase</keyword>
<accession>A0ABT2WJA7</accession>
<dbReference type="InterPro" id="IPR029069">
    <property type="entry name" value="HotDog_dom_sf"/>
</dbReference>
<keyword evidence="6" id="KW-1185">Reference proteome</keyword>